<proteinExistence type="predicted"/>
<keyword evidence="2" id="KW-1185">Reference proteome</keyword>
<evidence type="ECO:0000313" key="1">
    <source>
        <dbReference type="EMBL" id="MFB9474901.1"/>
    </source>
</evidence>
<dbReference type="Proteomes" id="UP001589568">
    <property type="component" value="Unassembled WGS sequence"/>
</dbReference>
<protein>
    <submittedName>
        <fullName evidence="1">Uncharacterized protein</fullName>
    </submittedName>
</protein>
<accession>A0ABV5NY84</accession>
<gene>
    <name evidence="1" type="ORF">ACFFR3_35860</name>
</gene>
<dbReference type="EMBL" id="JBHMCF010000040">
    <property type="protein sequence ID" value="MFB9474901.1"/>
    <property type="molecule type" value="Genomic_DNA"/>
</dbReference>
<reference evidence="1 2" key="1">
    <citation type="submission" date="2024-09" db="EMBL/GenBank/DDBJ databases">
        <authorList>
            <person name="Sun Q."/>
            <person name="Mori K."/>
        </authorList>
    </citation>
    <scope>NUCLEOTIDE SEQUENCE [LARGE SCALE GENOMIC DNA]</scope>
    <source>
        <strain evidence="1 2">JCM 3324</strain>
    </source>
</reference>
<dbReference type="RefSeq" id="WP_379484589.1">
    <property type="nucleotide sequence ID" value="NZ_JBHMCF010000040.1"/>
</dbReference>
<sequence length="187" mass="20426">MPDPANLLLKAARLCSADVRTEFGADVVGYVAHDEWEMALVLLQELGDVQPCPPAFWTLLADVARLLWLESDVVWYEWRRSEASAGAFLAELSLHDGGRATAIPPGRLLRPMWDIGLPTGEFAIAGLWVEGRVALEPGRCARVRLVPLTPEYWGHLVPGDVVTMHETRVAAGSARIVQVVPPVPMAS</sequence>
<evidence type="ECO:0000313" key="2">
    <source>
        <dbReference type="Proteomes" id="UP001589568"/>
    </source>
</evidence>
<organism evidence="1 2">
    <name type="scientific">Nonomuraea salmonea</name>
    <dbReference type="NCBI Taxonomy" id="46181"/>
    <lineage>
        <taxon>Bacteria</taxon>
        <taxon>Bacillati</taxon>
        <taxon>Actinomycetota</taxon>
        <taxon>Actinomycetes</taxon>
        <taxon>Streptosporangiales</taxon>
        <taxon>Streptosporangiaceae</taxon>
        <taxon>Nonomuraea</taxon>
    </lineage>
</organism>
<name>A0ABV5NY84_9ACTN</name>
<comment type="caution">
    <text evidence="1">The sequence shown here is derived from an EMBL/GenBank/DDBJ whole genome shotgun (WGS) entry which is preliminary data.</text>
</comment>